<dbReference type="Gene3D" id="3.40.462.10">
    <property type="entry name" value="FAD-linked oxidases, C-terminal domain"/>
    <property type="match status" value="1"/>
</dbReference>
<organism evidence="9 10">
    <name type="scientific">Sphagnum troendelagicum</name>
    <dbReference type="NCBI Taxonomy" id="128251"/>
    <lineage>
        <taxon>Eukaryota</taxon>
        <taxon>Viridiplantae</taxon>
        <taxon>Streptophyta</taxon>
        <taxon>Embryophyta</taxon>
        <taxon>Bryophyta</taxon>
        <taxon>Sphagnophytina</taxon>
        <taxon>Sphagnopsida</taxon>
        <taxon>Sphagnales</taxon>
        <taxon>Sphagnaceae</taxon>
        <taxon>Sphagnum</taxon>
    </lineage>
</organism>
<dbReference type="SUPFAM" id="SSF55103">
    <property type="entry name" value="FAD-linked oxidases, C-terminal domain"/>
    <property type="match status" value="1"/>
</dbReference>
<dbReference type="PANTHER" id="PTHR13878:SF53">
    <property type="entry name" value="CYTOKININ DEHYDROGENASE 6"/>
    <property type="match status" value="1"/>
</dbReference>
<evidence type="ECO:0000256" key="4">
    <source>
        <dbReference type="ARBA" id="ARBA00022630"/>
    </source>
</evidence>
<reference evidence="9 10" key="1">
    <citation type="submission" date="2024-02" db="EMBL/GenBank/DDBJ databases">
        <authorList>
            <consortium name="ELIXIR-Norway"/>
            <consortium name="Elixir Norway"/>
        </authorList>
    </citation>
    <scope>NUCLEOTIDE SEQUENCE [LARGE SCALE GENOMIC DNA]</scope>
</reference>
<dbReference type="InterPro" id="IPR016169">
    <property type="entry name" value="FAD-bd_PCMH_sub2"/>
</dbReference>
<evidence type="ECO:0000256" key="2">
    <source>
        <dbReference type="ARBA" id="ARBA00005466"/>
    </source>
</evidence>
<keyword evidence="6" id="KW-0560">Oxidoreductase</keyword>
<dbReference type="Pfam" id="PF01565">
    <property type="entry name" value="FAD_binding_4"/>
    <property type="match status" value="1"/>
</dbReference>
<name>A0ABP0TA14_9BRYO</name>
<dbReference type="InterPro" id="IPR016164">
    <property type="entry name" value="FAD-linked_Oxase-like_C"/>
</dbReference>
<dbReference type="InterPro" id="IPR006094">
    <property type="entry name" value="Oxid_FAD_bind_N"/>
</dbReference>
<dbReference type="Gene3D" id="3.30.465.10">
    <property type="match status" value="1"/>
</dbReference>
<dbReference type="PANTHER" id="PTHR13878">
    <property type="entry name" value="GULONOLACTONE OXIDASE"/>
    <property type="match status" value="1"/>
</dbReference>
<dbReference type="InterPro" id="IPR015345">
    <property type="entry name" value="Cytokinin_DH_FAD/cytokin-bd"/>
</dbReference>
<dbReference type="SUPFAM" id="SSF56176">
    <property type="entry name" value="FAD-binding/transporter-associated domain-like"/>
    <property type="match status" value="1"/>
</dbReference>
<feature type="domain" description="FAD-binding PCMH-type" evidence="8">
    <location>
        <begin position="112"/>
        <end position="293"/>
    </location>
</feature>
<evidence type="ECO:0000313" key="10">
    <source>
        <dbReference type="Proteomes" id="UP001497512"/>
    </source>
</evidence>
<dbReference type="EMBL" id="OZ019893">
    <property type="protein sequence ID" value="CAK9190690.1"/>
    <property type="molecule type" value="Genomic_DNA"/>
</dbReference>
<feature type="signal peptide" evidence="7">
    <location>
        <begin position="1"/>
        <end position="35"/>
    </location>
</feature>
<dbReference type="EC" id="1.5.99.12" evidence="3"/>
<dbReference type="Gene3D" id="3.30.43.10">
    <property type="entry name" value="Uridine Diphospho-n-acetylenolpyruvylglucosamine Reductase, domain 2"/>
    <property type="match status" value="1"/>
</dbReference>
<keyword evidence="7" id="KW-0732">Signal</keyword>
<evidence type="ECO:0000259" key="8">
    <source>
        <dbReference type="PROSITE" id="PS51387"/>
    </source>
</evidence>
<dbReference type="InterPro" id="IPR016167">
    <property type="entry name" value="FAD-bd_PCMH_sub1"/>
</dbReference>
<evidence type="ECO:0000313" key="9">
    <source>
        <dbReference type="EMBL" id="CAK9190690.1"/>
    </source>
</evidence>
<dbReference type="Pfam" id="PF09265">
    <property type="entry name" value="Cytokin-bind"/>
    <property type="match status" value="1"/>
</dbReference>
<evidence type="ECO:0000256" key="1">
    <source>
        <dbReference type="ARBA" id="ARBA00001974"/>
    </source>
</evidence>
<gene>
    <name evidence="9" type="ORF">CSSPTR1EN2_LOCUS1016</name>
</gene>
<evidence type="ECO:0000256" key="6">
    <source>
        <dbReference type="ARBA" id="ARBA00023002"/>
    </source>
</evidence>
<protein>
    <recommendedName>
        <fullName evidence="3">cytokinin dehydrogenase</fullName>
        <ecNumber evidence="3">1.5.99.12</ecNumber>
    </recommendedName>
</protein>
<keyword evidence="10" id="KW-1185">Reference proteome</keyword>
<dbReference type="InterPro" id="IPR016170">
    <property type="entry name" value="Cytok_DH_C_sf"/>
</dbReference>
<comment type="cofactor">
    <cofactor evidence="1">
        <name>FAD</name>
        <dbReference type="ChEBI" id="CHEBI:57692"/>
    </cofactor>
</comment>
<sequence length="602" mass="66148">MGDHCNSCGKLVWSSSRLIMVRTLAALLLTIHSQARSEAPALLQGAGAGVEDHLLHLDTTPVAAAASASCVLENADCKILELLQHNHGLRLSFLQENTSSAVAVSRDWGLIKHLQPAAVLHPTSVHEIAELIRAVASSSSTNLTIAAKGVGHSINGQSQADKGVVIEMSTMKGMMKVMPYGDEDCALPFVEASGGELWVDVLQATLKEGLAPNSWTDYLYLTVGGTLSNAGVSGQTFRHGPQISSVLQMEVVTGTGQIVTCSPSKQPELFFAVLGGLGQFGIITKARILLVPAPQKVRWIRAMYSDFEVFRRDQEMLISEMEDQLHTFDYVEGFVMMNNQDPTNGWKSVPFSPDADQAVSAMSSSTLPADPDAAAAAASSRVLYYLEAAVGYNLADVGPALEKRVEKMLAPLSFIRSLMFSTDVSYFKFLNRIHDLELSLRAQQLWDVPHPWLNIFVPASSITTFDSLVFQQLVPVEYGGPILVYPLNRNKWDRRTAAVVPDEEVFYLVAFLRNALPSGPGLQSMLDANARILRVCEDLNGKHYLPRYTEEEQWKRHFGSEKWTAFVQHKHMFDPHAILAPGQNIFPRNQNPLDQLLLHSSA</sequence>
<proteinExistence type="inferred from homology"/>
<evidence type="ECO:0000256" key="7">
    <source>
        <dbReference type="SAM" id="SignalP"/>
    </source>
</evidence>
<evidence type="ECO:0000256" key="5">
    <source>
        <dbReference type="ARBA" id="ARBA00022827"/>
    </source>
</evidence>
<evidence type="ECO:0000256" key="3">
    <source>
        <dbReference type="ARBA" id="ARBA00011928"/>
    </source>
</evidence>
<dbReference type="Proteomes" id="UP001497512">
    <property type="component" value="Chromosome 1"/>
</dbReference>
<feature type="chain" id="PRO_5046378760" description="cytokinin dehydrogenase" evidence="7">
    <location>
        <begin position="36"/>
        <end position="602"/>
    </location>
</feature>
<keyword evidence="4" id="KW-0285">Flavoprotein</keyword>
<dbReference type="PROSITE" id="PS51387">
    <property type="entry name" value="FAD_PCMH"/>
    <property type="match status" value="1"/>
</dbReference>
<dbReference type="InterPro" id="IPR036318">
    <property type="entry name" value="FAD-bd_PCMH-like_sf"/>
</dbReference>
<dbReference type="InterPro" id="IPR050432">
    <property type="entry name" value="FAD-linked_Oxidoreductases_BP"/>
</dbReference>
<dbReference type="InterPro" id="IPR016166">
    <property type="entry name" value="FAD-bd_PCMH"/>
</dbReference>
<accession>A0ABP0TA14</accession>
<keyword evidence="5" id="KW-0274">FAD</keyword>
<comment type="similarity">
    <text evidence="2">Belongs to the oxygen-dependent FAD-linked oxidoreductase family.</text>
</comment>